<dbReference type="InterPro" id="IPR036625">
    <property type="entry name" value="E3-bd_dom_sf"/>
</dbReference>
<evidence type="ECO:0000313" key="3">
    <source>
        <dbReference type="EMBL" id="MFC4328960.1"/>
    </source>
</evidence>
<proteinExistence type="predicted"/>
<evidence type="ECO:0000259" key="2">
    <source>
        <dbReference type="Pfam" id="PF23359"/>
    </source>
</evidence>
<comment type="caution">
    <text evidence="3">The sequence shown here is derived from an EMBL/GenBank/DDBJ whole genome shotgun (WGS) entry which is preliminary data.</text>
</comment>
<keyword evidence="1" id="KW-0238">DNA-binding</keyword>
<gene>
    <name evidence="3" type="ORF">ACFPC0_14245</name>
</gene>
<dbReference type="Gene3D" id="4.10.320.10">
    <property type="entry name" value="E3-binding domain"/>
    <property type="match status" value="1"/>
</dbReference>
<dbReference type="InterPro" id="IPR055370">
    <property type="entry name" value="Lsr2_DNA-bd"/>
</dbReference>
<reference evidence="4" key="1">
    <citation type="journal article" date="2019" name="Int. J. Syst. Evol. Microbiol.">
        <title>The Global Catalogue of Microorganisms (GCM) 10K type strain sequencing project: providing services to taxonomists for standard genome sequencing and annotation.</title>
        <authorList>
            <consortium name="The Broad Institute Genomics Platform"/>
            <consortium name="The Broad Institute Genome Sequencing Center for Infectious Disease"/>
            <person name="Wu L."/>
            <person name="Ma J."/>
        </authorList>
    </citation>
    <scope>NUCLEOTIDE SEQUENCE [LARGE SCALE GENOMIC DNA]</scope>
    <source>
        <strain evidence="4">PCU 347</strain>
    </source>
</reference>
<accession>A0ABV8TE88</accession>
<dbReference type="RefSeq" id="WP_381739319.1">
    <property type="nucleotide sequence ID" value="NZ_JBHSDP010000014.1"/>
</dbReference>
<keyword evidence="4" id="KW-1185">Reference proteome</keyword>
<sequence length="233" mass="24937">MSGMPEHDVGDVRQAWGRVTGWLEQHAPAVFAALGGPGSATAVGATERRMGLVFPTEMRQWLLANDIDAGRRPDSGSPLVALGCGGVLPGGGLLLGLTDIERVHLHRTAMAEREPSADPDHPSWRREWVPVAAESDGFYGSFLDTRTGTVGSWTEGAFPRDAEHASLTAFFQAVADDLEGRGAEGTAGRRVPDGGAQADAIRLWARANGYLVNDRGRIPATIREAYEEHEASR</sequence>
<evidence type="ECO:0000256" key="1">
    <source>
        <dbReference type="ARBA" id="ARBA00023125"/>
    </source>
</evidence>
<dbReference type="Proteomes" id="UP001595824">
    <property type="component" value="Unassembled WGS sequence"/>
</dbReference>
<dbReference type="Pfam" id="PF23359">
    <property type="entry name" value="Lsr2_DNA-bd"/>
    <property type="match status" value="1"/>
</dbReference>
<feature type="domain" description="Lsr2 DNA-binding" evidence="2">
    <location>
        <begin position="195"/>
        <end position="228"/>
    </location>
</feature>
<name>A0ABV8TE88_9ACTN</name>
<organism evidence="3 4">
    <name type="scientific">Streptomyces andamanensis</name>
    <dbReference type="NCBI Taxonomy" id="1565035"/>
    <lineage>
        <taxon>Bacteria</taxon>
        <taxon>Bacillati</taxon>
        <taxon>Actinomycetota</taxon>
        <taxon>Actinomycetes</taxon>
        <taxon>Kitasatosporales</taxon>
        <taxon>Streptomycetaceae</taxon>
        <taxon>Streptomyces</taxon>
    </lineage>
</organism>
<protein>
    <submittedName>
        <fullName evidence="3">Histone-like nucleoid-structuring protein Lsr2</fullName>
    </submittedName>
</protein>
<dbReference type="EMBL" id="JBHSDP010000014">
    <property type="protein sequence ID" value="MFC4328960.1"/>
    <property type="molecule type" value="Genomic_DNA"/>
</dbReference>
<evidence type="ECO:0000313" key="4">
    <source>
        <dbReference type="Proteomes" id="UP001595824"/>
    </source>
</evidence>